<dbReference type="Proteomes" id="UP000249577">
    <property type="component" value="Unassembled WGS sequence"/>
</dbReference>
<evidence type="ECO:0000256" key="2">
    <source>
        <dbReference type="ARBA" id="ARBA00022679"/>
    </source>
</evidence>
<organism evidence="7 8">
    <name type="scientific">Ancylobacter novellus</name>
    <name type="common">Thiobacillus novellus</name>
    <dbReference type="NCBI Taxonomy" id="921"/>
    <lineage>
        <taxon>Bacteria</taxon>
        <taxon>Pseudomonadati</taxon>
        <taxon>Pseudomonadota</taxon>
        <taxon>Alphaproteobacteria</taxon>
        <taxon>Hyphomicrobiales</taxon>
        <taxon>Xanthobacteraceae</taxon>
        <taxon>Ancylobacter</taxon>
    </lineage>
</organism>
<dbReference type="GO" id="GO:0017095">
    <property type="term" value="F:heparan sulfate 6-sulfotransferase activity"/>
    <property type="evidence" value="ECO:0007669"/>
    <property type="project" value="TreeGrafter"/>
</dbReference>
<keyword evidence="2" id="KW-0808">Transferase</keyword>
<dbReference type="Gene3D" id="3.40.50.300">
    <property type="entry name" value="P-loop containing nucleotide triphosphate hydrolases"/>
    <property type="match status" value="1"/>
</dbReference>
<sequence length="239" mass="27075">MRMIFSIHIPKTAGTSFQRALSERYGKRLALYYGVLDPKTTEGLRVPADELAVAAARLEDRGFEILHGHYRYANVASLTTDPATVWTWLRDPVERTLSHYEFYRRRPLELKPLAERVKAGEVRLAAFAQEPEVRDIQSRFLKGVELSNLGFVGISERFELGLSLLFGDDAPTLKLRYNATERESEAKPAQRAMIARTNVRDMQLYAEGLRLFVDRVAESRAPAAGERPSLLKRLTRPGG</sequence>
<keyword evidence="3" id="KW-0812">Transmembrane</keyword>
<reference evidence="7 8" key="1">
    <citation type="submission" date="2017-08" db="EMBL/GenBank/DDBJ databases">
        <title>Infants hospitalized years apart are colonized by the same room-sourced microbial strains.</title>
        <authorList>
            <person name="Brooks B."/>
            <person name="Olm M.R."/>
            <person name="Firek B.A."/>
            <person name="Baker R."/>
            <person name="Thomas B.C."/>
            <person name="Morowitz M.J."/>
            <person name="Banfield J.F."/>
        </authorList>
    </citation>
    <scope>NUCLEOTIDE SEQUENCE [LARGE SCALE GENOMIC DNA]</scope>
    <source>
        <strain evidence="7">S2_005_003_R2_43</strain>
    </source>
</reference>
<dbReference type="AlphaFoldDB" id="A0A2W5KAJ5"/>
<comment type="subcellular location">
    <subcellularLocation>
        <location evidence="1">Membrane</location>
        <topology evidence="1">Single-pass membrane protein</topology>
    </subcellularLocation>
</comment>
<keyword evidence="4" id="KW-1133">Transmembrane helix</keyword>
<accession>A0A2W5KAJ5</accession>
<dbReference type="EMBL" id="QFPN01000008">
    <property type="protein sequence ID" value="PZQ13019.1"/>
    <property type="molecule type" value="Genomic_DNA"/>
</dbReference>
<dbReference type="GO" id="GO:0016020">
    <property type="term" value="C:membrane"/>
    <property type="evidence" value="ECO:0007669"/>
    <property type="project" value="UniProtKB-SubCell"/>
</dbReference>
<evidence type="ECO:0000256" key="5">
    <source>
        <dbReference type="ARBA" id="ARBA00023136"/>
    </source>
</evidence>
<evidence type="ECO:0000256" key="3">
    <source>
        <dbReference type="ARBA" id="ARBA00022692"/>
    </source>
</evidence>
<dbReference type="PANTHER" id="PTHR12812:SF0">
    <property type="entry name" value="HEPARAN-SULFATE 6-O-SULFOTRANSFERASE"/>
    <property type="match status" value="1"/>
</dbReference>
<protein>
    <recommendedName>
        <fullName evidence="9">Sulfotransferase family protein</fullName>
    </recommendedName>
</protein>
<evidence type="ECO:0000256" key="1">
    <source>
        <dbReference type="ARBA" id="ARBA00004167"/>
    </source>
</evidence>
<dbReference type="InterPro" id="IPR027417">
    <property type="entry name" value="P-loop_NTPase"/>
</dbReference>
<name>A0A2W5KAJ5_ANCNO</name>
<evidence type="ECO:0000256" key="4">
    <source>
        <dbReference type="ARBA" id="ARBA00022989"/>
    </source>
</evidence>
<keyword evidence="5" id="KW-0472">Membrane</keyword>
<evidence type="ECO:0000313" key="8">
    <source>
        <dbReference type="Proteomes" id="UP000249577"/>
    </source>
</evidence>
<keyword evidence="6" id="KW-0325">Glycoprotein</keyword>
<evidence type="ECO:0000256" key="6">
    <source>
        <dbReference type="ARBA" id="ARBA00023180"/>
    </source>
</evidence>
<dbReference type="PANTHER" id="PTHR12812">
    <property type="entry name" value="HEPARAN SULFATE 6-O-SULFOTRANSFERASE 3"/>
    <property type="match status" value="1"/>
</dbReference>
<comment type="caution">
    <text evidence="7">The sequence shown here is derived from an EMBL/GenBank/DDBJ whole genome shotgun (WGS) entry which is preliminary data.</text>
</comment>
<dbReference type="InterPro" id="IPR010635">
    <property type="entry name" value="Heparan_SO4-6-sulfoTrfase"/>
</dbReference>
<evidence type="ECO:0000313" key="7">
    <source>
        <dbReference type="EMBL" id="PZQ13019.1"/>
    </source>
</evidence>
<gene>
    <name evidence="7" type="ORF">DI565_15225</name>
</gene>
<proteinExistence type="predicted"/>
<evidence type="ECO:0008006" key="9">
    <source>
        <dbReference type="Google" id="ProtNLM"/>
    </source>
</evidence>